<dbReference type="PIRSF" id="PIRSF000103">
    <property type="entry name" value="HIBADH"/>
    <property type="match status" value="1"/>
</dbReference>
<dbReference type="InterPro" id="IPR029154">
    <property type="entry name" value="HIBADH-like_NADP-bd"/>
</dbReference>
<dbReference type="InterPro" id="IPR015815">
    <property type="entry name" value="HIBADH-related"/>
</dbReference>
<accession>A0A1E3R6N3</accession>
<evidence type="ECO:0000256" key="2">
    <source>
        <dbReference type="ARBA" id="ARBA00023002"/>
    </source>
</evidence>
<feature type="domain" description="6-phosphogluconate dehydrogenase NADP-binding" evidence="5">
    <location>
        <begin position="2"/>
        <end position="161"/>
    </location>
</feature>
<evidence type="ECO:0000259" key="6">
    <source>
        <dbReference type="Pfam" id="PF14833"/>
    </source>
</evidence>
<dbReference type="Proteomes" id="UP000094243">
    <property type="component" value="Unassembled WGS sequence"/>
</dbReference>
<dbReference type="OrthoDB" id="3185659at2"/>
<evidence type="ECO:0000313" key="7">
    <source>
        <dbReference type="EMBL" id="ODQ85391.1"/>
    </source>
</evidence>
<keyword evidence="2" id="KW-0560">Oxidoreductase</keyword>
<feature type="active site" evidence="4">
    <location>
        <position position="170"/>
    </location>
</feature>
<protein>
    <submittedName>
        <fullName evidence="7">6-phosphogluconate dehydrogenase</fullName>
    </submittedName>
</protein>
<comment type="caution">
    <text evidence="7">The sequence shown here is derived from an EMBL/GenBank/DDBJ whole genome shotgun (WGS) entry which is preliminary data.</text>
</comment>
<dbReference type="InterPro" id="IPR008927">
    <property type="entry name" value="6-PGluconate_DH-like_C_sf"/>
</dbReference>
<dbReference type="PROSITE" id="PS00895">
    <property type="entry name" value="3_HYDROXYISOBUT_DH"/>
    <property type="match status" value="1"/>
</dbReference>
<organism evidence="7 8">
    <name type="scientific">Mycolicibacterium holsaticum</name>
    <dbReference type="NCBI Taxonomy" id="152142"/>
    <lineage>
        <taxon>Bacteria</taxon>
        <taxon>Bacillati</taxon>
        <taxon>Actinomycetota</taxon>
        <taxon>Actinomycetes</taxon>
        <taxon>Mycobacteriales</taxon>
        <taxon>Mycobacteriaceae</taxon>
        <taxon>Mycolicibacterium</taxon>
    </lineage>
</organism>
<dbReference type="GO" id="GO:0016491">
    <property type="term" value="F:oxidoreductase activity"/>
    <property type="evidence" value="ECO:0007669"/>
    <property type="project" value="UniProtKB-KW"/>
</dbReference>
<dbReference type="EMBL" id="MIGZ01000184">
    <property type="protein sequence ID" value="ODQ85391.1"/>
    <property type="molecule type" value="Genomic_DNA"/>
</dbReference>
<dbReference type="RefSeq" id="WP_069407453.1">
    <property type="nucleotide sequence ID" value="NZ_JBHRZJ010000006.1"/>
</dbReference>
<reference evidence="8" key="1">
    <citation type="submission" date="2016-09" db="EMBL/GenBank/DDBJ databases">
        <authorList>
            <person name="Greninger A.L."/>
            <person name="Jerome K.R."/>
            <person name="Mcnair B."/>
            <person name="Wallis C."/>
            <person name="Fang F."/>
        </authorList>
    </citation>
    <scope>NUCLEOTIDE SEQUENCE [LARGE SCALE GENOMIC DNA]</scope>
    <source>
        <strain evidence="8">M7</strain>
    </source>
</reference>
<dbReference type="PANTHER" id="PTHR43060">
    <property type="entry name" value="3-HYDROXYISOBUTYRATE DEHYDROGENASE-LIKE 1, MITOCHONDRIAL-RELATED"/>
    <property type="match status" value="1"/>
</dbReference>
<proteinExistence type="inferred from homology"/>
<comment type="similarity">
    <text evidence="1">Belongs to the HIBADH-related family.</text>
</comment>
<evidence type="ECO:0000313" key="8">
    <source>
        <dbReference type="Proteomes" id="UP000094243"/>
    </source>
</evidence>
<evidence type="ECO:0000259" key="5">
    <source>
        <dbReference type="Pfam" id="PF03446"/>
    </source>
</evidence>
<dbReference type="AlphaFoldDB" id="A0A1E3R6N3"/>
<evidence type="ECO:0000256" key="4">
    <source>
        <dbReference type="PIRSR" id="PIRSR000103-1"/>
    </source>
</evidence>
<dbReference type="Pfam" id="PF14833">
    <property type="entry name" value="NAD_binding_11"/>
    <property type="match status" value="1"/>
</dbReference>
<dbReference type="SUPFAM" id="SSF51735">
    <property type="entry name" value="NAD(P)-binding Rossmann-fold domains"/>
    <property type="match status" value="1"/>
</dbReference>
<dbReference type="PANTHER" id="PTHR43060:SF15">
    <property type="entry name" value="3-HYDROXYISOBUTYRATE DEHYDROGENASE-LIKE 1, MITOCHONDRIAL-RELATED"/>
    <property type="match status" value="1"/>
</dbReference>
<evidence type="ECO:0000256" key="1">
    <source>
        <dbReference type="ARBA" id="ARBA00009080"/>
    </source>
</evidence>
<dbReference type="InterPro" id="IPR002204">
    <property type="entry name" value="3-OH-isobutyrate_DH-rel_CS"/>
</dbReference>
<dbReference type="InterPro" id="IPR013328">
    <property type="entry name" value="6PGD_dom2"/>
</dbReference>
<name>A0A1E3R6N3_9MYCO</name>
<dbReference type="GO" id="GO:0051287">
    <property type="term" value="F:NAD binding"/>
    <property type="evidence" value="ECO:0007669"/>
    <property type="project" value="InterPro"/>
</dbReference>
<evidence type="ECO:0000256" key="3">
    <source>
        <dbReference type="ARBA" id="ARBA00023027"/>
    </source>
</evidence>
<gene>
    <name evidence="7" type="ORF">BHQ17_23375</name>
</gene>
<sequence length="272" mass="27327">MRVGFIGLGSQGGPMARRIADGGFETTLWARRQASLDPYADTAAKTAGSPAELGAASDLVCLCVVGDDDVREVLYGENGVLAGMASGGIIAIHSTVHPDTCREVAESAAAQGVSVLDAPVSGGGPAVEEGKLLVMVGGDEHVAERCRPVFATYADPIVHLGPLGSGQVTKILNNLLFTANLGSAVSTLELGAALGIPRERLAEVLNGGSATSKALGSIAVFGGTVEGLAPIAGALLQKDVRHAASIAANVSAPEGAVFAAADAALTTMDYPR</sequence>
<dbReference type="InterPro" id="IPR006115">
    <property type="entry name" value="6PGDH_NADP-bd"/>
</dbReference>
<dbReference type="SUPFAM" id="SSF48179">
    <property type="entry name" value="6-phosphogluconate dehydrogenase C-terminal domain-like"/>
    <property type="match status" value="1"/>
</dbReference>
<feature type="domain" description="3-hydroxyisobutyrate dehydrogenase-like NAD-binding" evidence="6">
    <location>
        <begin position="164"/>
        <end position="253"/>
    </location>
</feature>
<dbReference type="GO" id="GO:0050661">
    <property type="term" value="F:NADP binding"/>
    <property type="evidence" value="ECO:0007669"/>
    <property type="project" value="InterPro"/>
</dbReference>
<dbReference type="GO" id="GO:0016054">
    <property type="term" value="P:organic acid catabolic process"/>
    <property type="evidence" value="ECO:0007669"/>
    <property type="project" value="UniProtKB-ARBA"/>
</dbReference>
<dbReference type="Gene3D" id="3.40.50.720">
    <property type="entry name" value="NAD(P)-binding Rossmann-like Domain"/>
    <property type="match status" value="1"/>
</dbReference>
<dbReference type="Pfam" id="PF03446">
    <property type="entry name" value="NAD_binding_2"/>
    <property type="match status" value="1"/>
</dbReference>
<keyword evidence="3" id="KW-0520">NAD</keyword>
<dbReference type="InterPro" id="IPR036291">
    <property type="entry name" value="NAD(P)-bd_dom_sf"/>
</dbReference>
<dbReference type="Gene3D" id="1.10.1040.10">
    <property type="entry name" value="N-(1-d-carboxylethyl)-l-norvaline Dehydrogenase, domain 2"/>
    <property type="match status" value="1"/>
</dbReference>
<keyword evidence="8" id="KW-1185">Reference proteome</keyword>